<dbReference type="VEuPathDB" id="ToxoDB:ETH2_0906000"/>
<keyword evidence="5" id="KW-1185">Reference proteome</keyword>
<dbReference type="EMBL" id="HG675628">
    <property type="protein sequence ID" value="CDJ41513.1"/>
    <property type="molecule type" value="Genomic_DNA"/>
</dbReference>
<feature type="compositionally biased region" description="Basic residues" evidence="1">
    <location>
        <begin position="132"/>
        <end position="148"/>
    </location>
</feature>
<accession>H9B977</accession>
<feature type="compositionally biased region" description="Basic residues" evidence="1">
    <location>
        <begin position="286"/>
        <end position="305"/>
    </location>
</feature>
<feature type="compositionally biased region" description="Basic and acidic residues" evidence="1">
    <location>
        <begin position="243"/>
        <end position="285"/>
    </location>
</feature>
<protein>
    <recommendedName>
        <fullName evidence="2">Multiple myeloma tumor-associated protein 2-like N-terminal domain-containing protein</fullName>
    </recommendedName>
</protein>
<dbReference type="GeneID" id="25250643"/>
<dbReference type="InterPro" id="IPR019315">
    <property type="entry name" value="MMTA2_N"/>
</dbReference>
<name>H9B977_EIMTE</name>
<evidence type="ECO:0000313" key="5">
    <source>
        <dbReference type="Proteomes" id="UP000030747"/>
    </source>
</evidence>
<dbReference type="AlphaFoldDB" id="H9B977"/>
<organism evidence="3">
    <name type="scientific">Eimeria tenella</name>
    <name type="common">Coccidian parasite</name>
    <dbReference type="NCBI Taxonomy" id="5802"/>
    <lineage>
        <taxon>Eukaryota</taxon>
        <taxon>Sar</taxon>
        <taxon>Alveolata</taxon>
        <taxon>Apicomplexa</taxon>
        <taxon>Conoidasida</taxon>
        <taxon>Coccidia</taxon>
        <taxon>Eucoccidiorida</taxon>
        <taxon>Eimeriorina</taxon>
        <taxon>Eimeriidae</taxon>
        <taxon>Eimeria</taxon>
    </lineage>
</organism>
<dbReference type="SMR" id="H9B977"/>
<dbReference type="OMA" id="NADRDYY"/>
<gene>
    <name evidence="4" type="ORF">ETH_00007205</name>
</gene>
<feature type="compositionally biased region" description="Basic and acidic residues" evidence="1">
    <location>
        <begin position="182"/>
        <end position="207"/>
    </location>
</feature>
<dbReference type="Proteomes" id="UP000030747">
    <property type="component" value="Unassembled WGS sequence"/>
</dbReference>
<proteinExistence type="evidence at transcript level"/>
<feature type="region of interest" description="Disordered" evidence="1">
    <location>
        <begin position="102"/>
        <end position="443"/>
    </location>
</feature>
<feature type="compositionally biased region" description="Basic and acidic residues" evidence="1">
    <location>
        <begin position="325"/>
        <end position="340"/>
    </location>
</feature>
<reference evidence="4" key="2">
    <citation type="submission" date="2013-10" db="EMBL/GenBank/DDBJ databases">
        <title>Genomic analysis of the causative agents of coccidiosis in chickens.</title>
        <authorList>
            <person name="Reid A.J."/>
            <person name="Blake D."/>
            <person name="Billington K."/>
            <person name="Browne H."/>
            <person name="Dunn M."/>
            <person name="Hung S."/>
            <person name="Kawahara F."/>
            <person name="Miranda-Saavedra D."/>
            <person name="Mourier T."/>
            <person name="Nagra H."/>
            <person name="Otto T.D."/>
            <person name="Rawlings N."/>
            <person name="Sanchez A."/>
            <person name="Sanders M."/>
            <person name="Subramaniam C."/>
            <person name="Tay Y."/>
            <person name="Dear P."/>
            <person name="Doerig C."/>
            <person name="Gruber A."/>
            <person name="Parkinson J."/>
            <person name="Shirley M."/>
            <person name="Wan K.L."/>
            <person name="Berriman M."/>
            <person name="Tomley F."/>
            <person name="Pain A."/>
        </authorList>
    </citation>
    <scope>NUCLEOTIDE SEQUENCE [LARGE SCALE GENOMIC DNA]</scope>
    <source>
        <strain evidence="4">Houghton</strain>
    </source>
</reference>
<feature type="domain" description="Multiple myeloma tumor-associated protein 2-like N-terminal" evidence="2">
    <location>
        <begin position="13"/>
        <end position="92"/>
    </location>
</feature>
<evidence type="ECO:0000256" key="1">
    <source>
        <dbReference type="SAM" id="MobiDB-lite"/>
    </source>
</evidence>
<dbReference type="PANTHER" id="PTHR14580">
    <property type="entry name" value="MULTIPLE MYELOMA TUMOR-ASSOCIATED PROTEIN 2 FAMILY MEMBER"/>
    <property type="match status" value="1"/>
</dbReference>
<reference evidence="3" key="1">
    <citation type="journal article" date="2012" name="BMC Genomics">
        <title>Characterisation of full-length cDNA sequences provides insights into the Eimeria tenella transcriptome.</title>
        <authorList>
            <person name="Amiruddin N."/>
            <person name="Lee X.W."/>
            <person name="Blake D.P."/>
            <person name="Suzuki Y."/>
            <person name="Tay Y.L."/>
            <person name="Lim L.S."/>
            <person name="Tomley F.M."/>
            <person name="Watanabe J."/>
            <person name="Sugimoto C."/>
            <person name="Wan K.L."/>
        </authorList>
    </citation>
    <scope>NUCLEOTIDE SEQUENCE</scope>
    <source>
        <strain evidence="3">Houghton</strain>
    </source>
</reference>
<dbReference type="InterPro" id="IPR039207">
    <property type="entry name" value="MMTAG2-like"/>
</dbReference>
<evidence type="ECO:0000313" key="4">
    <source>
        <dbReference type="EMBL" id="CDJ41513.1"/>
    </source>
</evidence>
<feature type="compositionally biased region" description="Low complexity" evidence="1">
    <location>
        <begin position="166"/>
        <end position="181"/>
    </location>
</feature>
<reference evidence="4" key="3">
    <citation type="submission" date="2013-10" db="EMBL/GenBank/DDBJ databases">
        <authorList>
            <person name="Aslett M."/>
        </authorList>
    </citation>
    <scope>NUCLEOTIDE SEQUENCE [LARGE SCALE GENOMIC DNA]</scope>
    <source>
        <strain evidence="4">Houghton</strain>
    </source>
</reference>
<feature type="compositionally biased region" description="Basic and acidic residues" evidence="1">
    <location>
        <begin position="378"/>
        <end position="392"/>
    </location>
</feature>
<dbReference type="Pfam" id="PF10159">
    <property type="entry name" value="MMtag"/>
    <property type="match status" value="1"/>
</dbReference>
<dbReference type="VEuPathDB" id="ToxoDB:ETH_00007205"/>
<dbReference type="OrthoDB" id="5390672at2759"/>
<evidence type="ECO:0000259" key="2">
    <source>
        <dbReference type="Pfam" id="PF10159"/>
    </source>
</evidence>
<feature type="compositionally biased region" description="Basic and acidic residues" evidence="1">
    <location>
        <begin position="404"/>
        <end position="419"/>
    </location>
</feature>
<feature type="compositionally biased region" description="Basic and acidic residues" evidence="1">
    <location>
        <begin position="426"/>
        <end position="443"/>
    </location>
</feature>
<dbReference type="EMBL" id="JN987314">
    <property type="protein sequence ID" value="AET50537.1"/>
    <property type="molecule type" value="mRNA"/>
</dbReference>
<evidence type="ECO:0000313" key="3">
    <source>
        <dbReference type="EMBL" id="AET50537.1"/>
    </source>
</evidence>
<feature type="compositionally biased region" description="Basic and acidic residues" evidence="1">
    <location>
        <begin position="349"/>
        <end position="370"/>
    </location>
</feature>
<dbReference type="RefSeq" id="XP_013232263.1">
    <property type="nucleotide sequence ID" value="XM_013376809.1"/>
</dbReference>
<dbReference type="PANTHER" id="PTHR14580:SF0">
    <property type="entry name" value="MULTIPLE MYELOMA TUMOR-ASSOCIATED PROTEIN 2"/>
    <property type="match status" value="1"/>
</dbReference>
<sequence length="443" mass="51896">MAVYIKQSPPREGVRGGWEDFKWESLKTQSNADRDYYLGASAKVGICTSGGKFEKFDWWTKKKDTGPQRGGEVEELQRVKRFEQQLLDEALGRRPRHLLAGEALADEVAPQSGPAAKSEAPAVDRNAEKALKKLKKEQRKLKKLKKKEQKKEARLLRKLKRERRSTSPSAHGRSSSAGRSTGSDRESKRRKDRDGGRHHSRSRDTRKSPCSGERLTGVRTKRPPSEDRRHRRSREASTSPCGEDWKSVRTKRPPSEDRLPVERTSHSDERTRRQGRRKQADDVSRKRSHSHSRERHSHKRRRRSHSQPNQEEREERRRHRSSRAIGEDSDRRQRHTRESEIDGELLHANGERKGKEYKGLHENVKIEERRSRSRRRSREVSVSRRDSGHYSPREGVVSGNQRGVKKELLEEDRAREERQNHRRRSETRDDRKNSEILRIKREP</sequence>